<organism evidence="8 9">
    <name type="scientific">Actinomyces marmotae</name>
    <dbReference type="NCBI Taxonomy" id="2737173"/>
    <lineage>
        <taxon>Bacteria</taxon>
        <taxon>Bacillati</taxon>
        <taxon>Actinomycetota</taxon>
        <taxon>Actinomycetes</taxon>
        <taxon>Actinomycetales</taxon>
        <taxon>Actinomycetaceae</taxon>
        <taxon>Actinomyces</taxon>
    </lineage>
</organism>
<dbReference type="GO" id="GO:0005524">
    <property type="term" value="F:ATP binding"/>
    <property type="evidence" value="ECO:0007669"/>
    <property type="project" value="UniProtKB-KW"/>
</dbReference>
<dbReference type="PANTHER" id="PTHR42307">
    <property type="entry name" value="PUP DEAMIDASE/DEPUPYLASE"/>
    <property type="match status" value="1"/>
</dbReference>
<proteinExistence type="predicted"/>
<dbReference type="InterPro" id="IPR022279">
    <property type="entry name" value="Pup_ligase"/>
</dbReference>
<dbReference type="GO" id="GO:0046872">
    <property type="term" value="F:metal ion binding"/>
    <property type="evidence" value="ECO:0007669"/>
    <property type="project" value="UniProtKB-KW"/>
</dbReference>
<evidence type="ECO:0000313" key="9">
    <source>
        <dbReference type="Proteomes" id="UP000504752"/>
    </source>
</evidence>
<evidence type="ECO:0000256" key="4">
    <source>
        <dbReference type="ARBA" id="ARBA00022786"/>
    </source>
</evidence>
<keyword evidence="6" id="KW-0460">Magnesium</keyword>
<dbReference type="NCBIfam" id="TIGR03686">
    <property type="entry name" value="pupylate_PafA"/>
    <property type="match status" value="1"/>
</dbReference>
<dbReference type="EC" id="6.3.1.19" evidence="7"/>
<dbReference type="Pfam" id="PF03136">
    <property type="entry name" value="Pup_ligase"/>
    <property type="match status" value="1"/>
</dbReference>
<dbReference type="GO" id="GO:0019941">
    <property type="term" value="P:modification-dependent protein catabolic process"/>
    <property type="evidence" value="ECO:0007669"/>
    <property type="project" value="UniProtKB-UniRule"/>
</dbReference>
<dbReference type="KEGG" id="amam:HPC72_04825"/>
<evidence type="ECO:0000256" key="6">
    <source>
        <dbReference type="ARBA" id="ARBA00022842"/>
    </source>
</evidence>
<protein>
    <recommendedName>
        <fullName evidence="7">Pup--protein ligase</fullName>
        <ecNumber evidence="7">6.3.1.19</ecNumber>
    </recommendedName>
</protein>
<keyword evidence="3" id="KW-0547">Nucleotide-binding</keyword>
<dbReference type="InterPro" id="IPR004347">
    <property type="entry name" value="Pup_ligase/deamidase"/>
</dbReference>
<evidence type="ECO:0000256" key="2">
    <source>
        <dbReference type="ARBA" id="ARBA00022723"/>
    </source>
</evidence>
<dbReference type="RefSeq" id="WP_159523044.1">
    <property type="nucleotide sequence ID" value="NZ_CP053642.1"/>
</dbReference>
<evidence type="ECO:0000256" key="1">
    <source>
        <dbReference type="ARBA" id="ARBA00022598"/>
    </source>
</evidence>
<evidence type="ECO:0000256" key="7">
    <source>
        <dbReference type="NCBIfam" id="TIGR03686"/>
    </source>
</evidence>
<dbReference type="Proteomes" id="UP000504752">
    <property type="component" value="Chromosome"/>
</dbReference>
<evidence type="ECO:0000256" key="3">
    <source>
        <dbReference type="ARBA" id="ARBA00022741"/>
    </source>
</evidence>
<dbReference type="PANTHER" id="PTHR42307:SF3">
    <property type="entry name" value="PUP--PROTEIN LIGASE"/>
    <property type="match status" value="1"/>
</dbReference>
<keyword evidence="9" id="KW-1185">Reference proteome</keyword>
<keyword evidence="1 8" id="KW-0436">Ligase</keyword>
<dbReference type="EMBL" id="CP053642">
    <property type="protein sequence ID" value="QKD79669.1"/>
    <property type="molecule type" value="Genomic_DNA"/>
</dbReference>
<keyword evidence="5" id="KW-0067">ATP-binding</keyword>
<name>A0A6M8AYR6_9ACTO</name>
<evidence type="ECO:0000313" key="8">
    <source>
        <dbReference type="EMBL" id="QKD79669.1"/>
    </source>
</evidence>
<evidence type="ECO:0000256" key="5">
    <source>
        <dbReference type="ARBA" id="ARBA00022840"/>
    </source>
</evidence>
<reference evidence="8 9" key="1">
    <citation type="submission" date="2020-05" db="EMBL/GenBank/DDBJ databases">
        <title>Actinomyces sp. zg-325.</title>
        <authorList>
            <person name="Yang C."/>
        </authorList>
    </citation>
    <scope>NUCLEOTIDE SEQUENCE [LARGE SCALE GENOMIC DNA]</scope>
    <source>
        <strain evidence="9">zg-325</strain>
    </source>
</reference>
<dbReference type="AlphaFoldDB" id="A0A6M8AYR6"/>
<keyword evidence="2" id="KW-0479">Metal-binding</keyword>
<keyword evidence="4" id="KW-0833">Ubl conjugation pathway</keyword>
<dbReference type="GO" id="GO:0070490">
    <property type="term" value="P:protein pupylation"/>
    <property type="evidence" value="ECO:0007669"/>
    <property type="project" value="UniProtKB-UniRule"/>
</dbReference>
<dbReference type="GO" id="GO:0016879">
    <property type="term" value="F:ligase activity, forming carbon-nitrogen bonds"/>
    <property type="evidence" value="ECO:0007669"/>
    <property type="project" value="UniProtKB-UniRule"/>
</dbReference>
<gene>
    <name evidence="8" type="primary">pafA</name>
    <name evidence="8" type="ORF">HPC72_04825</name>
</gene>
<sequence>MGATADGGRRPPSRRIIGIETEYGITCASTTGGAAPLDADHAARELFAPVIAAHRSSNVFTRGGARLYLDVGSHPEFATAECDRLADLLAQDRAGEFTMADLAAQANARLESAGAPGRIHLLKNNLDAEGSGFGCHENYLVHRRGDFWNDARALIPHLVTRQILVGAGHVLPADPVTGAPARYAFSQRADQMHDAVSSATTRTRPLINTRDEPHADAELYRRMHVIVGDSNIAQGSTLLKAGAMDLLLDYLESGGDLADLELAEPMRAIRDTCHDLSGKALLERKDGRGITALDLQGEHLARVRAHADAELDLSPLQSAVLDLWERGLEALRAQDPGAVATELDWAAKHQLLTRYAERAGTGLDDPRVTRLALAYHDVSPEDGLRARLEAAGMLRRYVDDDACRAAMSAPPATTRAALRGAAIGLAQDLRADLAADWVNLRLDAGSGGQEVPAIALRDPFATRDERVDTLMSSLNAMRHRPADDLRADAREASL</sequence>
<accession>A0A6M8AYR6</accession>
<dbReference type="GO" id="GO:0010498">
    <property type="term" value="P:proteasomal protein catabolic process"/>
    <property type="evidence" value="ECO:0007669"/>
    <property type="project" value="UniProtKB-UniRule"/>
</dbReference>